<dbReference type="Proteomes" id="UP001597347">
    <property type="component" value="Unassembled WGS sequence"/>
</dbReference>
<keyword evidence="4" id="KW-1185">Reference proteome</keyword>
<proteinExistence type="predicted"/>
<keyword evidence="3" id="KW-0238">DNA-binding</keyword>
<feature type="domain" description="Antitoxin FitA-like ribbon-helix-helix" evidence="2">
    <location>
        <begin position="4"/>
        <end position="40"/>
    </location>
</feature>
<dbReference type="InterPro" id="IPR053853">
    <property type="entry name" value="FitA-like_RHH"/>
</dbReference>
<evidence type="ECO:0000313" key="4">
    <source>
        <dbReference type="Proteomes" id="UP001597347"/>
    </source>
</evidence>
<reference evidence="4" key="1">
    <citation type="journal article" date="2019" name="Int. J. Syst. Evol. Microbiol.">
        <title>The Global Catalogue of Microorganisms (GCM) 10K type strain sequencing project: providing services to taxonomists for standard genome sequencing and annotation.</title>
        <authorList>
            <consortium name="The Broad Institute Genomics Platform"/>
            <consortium name="The Broad Institute Genome Sequencing Center for Infectious Disease"/>
            <person name="Wu L."/>
            <person name="Ma J."/>
        </authorList>
    </citation>
    <scope>NUCLEOTIDE SEQUENCE [LARGE SCALE GENOMIC DNA]</scope>
    <source>
        <strain evidence="4">CGMCC 1.12471</strain>
    </source>
</reference>
<gene>
    <name evidence="3" type="ORF">ACFSBI_12490</name>
</gene>
<organism evidence="3 4">
    <name type="scientific">Amnibacterium endophyticum</name>
    <dbReference type="NCBI Taxonomy" id="2109337"/>
    <lineage>
        <taxon>Bacteria</taxon>
        <taxon>Bacillati</taxon>
        <taxon>Actinomycetota</taxon>
        <taxon>Actinomycetes</taxon>
        <taxon>Micrococcales</taxon>
        <taxon>Microbacteriaceae</taxon>
        <taxon>Amnibacterium</taxon>
    </lineage>
</organism>
<name>A0ABW4LJX7_9MICO</name>
<dbReference type="GO" id="GO:0003677">
    <property type="term" value="F:DNA binding"/>
    <property type="evidence" value="ECO:0007669"/>
    <property type="project" value="UniProtKB-KW"/>
</dbReference>
<evidence type="ECO:0000313" key="3">
    <source>
        <dbReference type="EMBL" id="MFD1722369.1"/>
    </source>
</evidence>
<dbReference type="InterPro" id="IPR010985">
    <property type="entry name" value="Ribbon_hlx_hlx"/>
</dbReference>
<dbReference type="InterPro" id="IPR013321">
    <property type="entry name" value="Arc_rbn_hlx_hlx"/>
</dbReference>
<evidence type="ECO:0000256" key="1">
    <source>
        <dbReference type="SAM" id="MobiDB-lite"/>
    </source>
</evidence>
<accession>A0ABW4LJX7</accession>
<dbReference type="EMBL" id="JBHUEA010000019">
    <property type="protein sequence ID" value="MFD1722369.1"/>
    <property type="molecule type" value="Genomic_DNA"/>
</dbReference>
<feature type="region of interest" description="Disordered" evidence="1">
    <location>
        <begin position="61"/>
        <end position="80"/>
    </location>
</feature>
<dbReference type="RefSeq" id="WP_377935405.1">
    <property type="nucleotide sequence ID" value="NZ_JBHUEA010000019.1"/>
</dbReference>
<feature type="compositionally biased region" description="Basic and acidic residues" evidence="1">
    <location>
        <begin position="62"/>
        <end position="71"/>
    </location>
</feature>
<sequence length="80" mass="8295">MSVLTVRNLGVEVRDRLKAQAAAHGRSMEAEARAILSAAVAPKGVSETGLGSRIADLFADEPAPHVERSGEPARAAGFEA</sequence>
<dbReference type="Gene3D" id="1.10.1220.10">
    <property type="entry name" value="Met repressor-like"/>
    <property type="match status" value="1"/>
</dbReference>
<protein>
    <submittedName>
        <fullName evidence="3">Arc family DNA-binding protein</fullName>
    </submittedName>
</protein>
<evidence type="ECO:0000259" key="2">
    <source>
        <dbReference type="Pfam" id="PF22513"/>
    </source>
</evidence>
<comment type="caution">
    <text evidence="3">The sequence shown here is derived from an EMBL/GenBank/DDBJ whole genome shotgun (WGS) entry which is preliminary data.</text>
</comment>
<dbReference type="Pfam" id="PF22513">
    <property type="entry name" value="FitA-like_RHH"/>
    <property type="match status" value="1"/>
</dbReference>
<dbReference type="SUPFAM" id="SSF47598">
    <property type="entry name" value="Ribbon-helix-helix"/>
    <property type="match status" value="1"/>
</dbReference>